<keyword evidence="13" id="KW-1185">Reference proteome</keyword>
<dbReference type="eggNOG" id="COG1087">
    <property type="taxonomic scope" value="Bacteria"/>
</dbReference>
<dbReference type="RefSeq" id="WP_013760716.1">
    <property type="nucleotide sequence ID" value="NC_015501.1"/>
</dbReference>
<protein>
    <recommendedName>
        <fullName evidence="6 10">UDP-glucose 4-epimerase</fullName>
        <ecNumber evidence="5 10">5.1.3.2</ecNumber>
    </recommendedName>
</protein>
<proteinExistence type="inferred from homology"/>
<keyword evidence="10" id="KW-0119">Carbohydrate metabolism</keyword>
<keyword evidence="9 10" id="KW-0413">Isomerase</keyword>
<comment type="catalytic activity">
    <reaction evidence="1 10">
        <text>UDP-alpha-D-glucose = UDP-alpha-D-galactose</text>
        <dbReference type="Rhea" id="RHEA:22168"/>
        <dbReference type="ChEBI" id="CHEBI:58885"/>
        <dbReference type="ChEBI" id="CHEBI:66914"/>
        <dbReference type="EC" id="5.1.3.2"/>
    </reaction>
</comment>
<dbReference type="GO" id="GO:0006012">
    <property type="term" value="P:galactose metabolic process"/>
    <property type="evidence" value="ECO:0007669"/>
    <property type="project" value="UniProtKB-UniPathway"/>
</dbReference>
<comment type="similarity">
    <text evidence="4 10">Belongs to the NAD(P)-dependent epimerase/dehydratase family.</text>
</comment>
<reference evidence="13" key="1">
    <citation type="submission" date="2011-04" db="EMBL/GenBank/DDBJ databases">
        <title>The complete genome of Porphyromonas asaccharolytica DSM 20707.</title>
        <authorList>
            <person name="Lucas S."/>
            <person name="Han J."/>
            <person name="Lapidus A."/>
            <person name="Bruce D."/>
            <person name="Goodwin L."/>
            <person name="Pitluck S."/>
            <person name="Peters L."/>
            <person name="Kyrpides N."/>
            <person name="Mavromatis K."/>
            <person name="Ivanova N."/>
            <person name="Ovchinnikova G."/>
            <person name="Pagani I."/>
            <person name="Lu M."/>
            <person name="Detter J.C."/>
            <person name="Tapia R."/>
            <person name="Han C."/>
            <person name="Land M."/>
            <person name="Hauser L."/>
            <person name="Markowitz V."/>
            <person name="Cheng J.-F."/>
            <person name="Hugenholtz P."/>
            <person name="Woyke T."/>
            <person name="Wu D."/>
            <person name="Gronow S."/>
            <person name="Wellnitz S."/>
            <person name="Brambilla E."/>
            <person name="Klenk H.-P."/>
            <person name="Eisen J.A."/>
        </authorList>
    </citation>
    <scope>NUCLEOTIDE SEQUENCE [LARGE SCALE GENOMIC DNA]</scope>
    <source>
        <strain evidence="13">ATCC 25260 / DSM 20707 / VPI 4198</strain>
    </source>
</reference>
<evidence type="ECO:0000313" key="12">
    <source>
        <dbReference type="EMBL" id="AEE13342.1"/>
    </source>
</evidence>
<dbReference type="Gene3D" id="3.90.25.10">
    <property type="entry name" value="UDP-galactose 4-epimerase, domain 1"/>
    <property type="match status" value="1"/>
</dbReference>
<dbReference type="Gene3D" id="3.40.50.720">
    <property type="entry name" value="NAD(P)-binding Rossmann-like Domain"/>
    <property type="match status" value="1"/>
</dbReference>
<dbReference type="SUPFAM" id="SSF51735">
    <property type="entry name" value="NAD(P)-binding Rossmann-fold domains"/>
    <property type="match status" value="1"/>
</dbReference>
<dbReference type="GO" id="GO:0005829">
    <property type="term" value="C:cytosol"/>
    <property type="evidence" value="ECO:0007669"/>
    <property type="project" value="TreeGrafter"/>
</dbReference>
<comment type="pathway">
    <text evidence="3 10">Carbohydrate metabolism; galactose metabolism.</text>
</comment>
<feature type="domain" description="NAD-dependent epimerase/dehydratase" evidence="11">
    <location>
        <begin position="9"/>
        <end position="277"/>
    </location>
</feature>
<keyword evidence="7 10" id="KW-0520">NAD</keyword>
<dbReference type="Pfam" id="PF01370">
    <property type="entry name" value="Epimerase"/>
    <property type="match status" value="1"/>
</dbReference>
<evidence type="ECO:0000313" key="13">
    <source>
        <dbReference type="Proteomes" id="UP000006545"/>
    </source>
</evidence>
<evidence type="ECO:0000256" key="5">
    <source>
        <dbReference type="ARBA" id="ARBA00013189"/>
    </source>
</evidence>
<evidence type="ECO:0000256" key="1">
    <source>
        <dbReference type="ARBA" id="ARBA00000083"/>
    </source>
</evidence>
<accession>F4KMW4</accession>
<dbReference type="InterPro" id="IPR001509">
    <property type="entry name" value="Epimerase_deHydtase"/>
</dbReference>
<evidence type="ECO:0000256" key="4">
    <source>
        <dbReference type="ARBA" id="ARBA00007637"/>
    </source>
</evidence>
<dbReference type="STRING" id="879243.Poras_1409"/>
<evidence type="ECO:0000256" key="3">
    <source>
        <dbReference type="ARBA" id="ARBA00004947"/>
    </source>
</evidence>
<evidence type="ECO:0000256" key="9">
    <source>
        <dbReference type="ARBA" id="ARBA00023235"/>
    </source>
</evidence>
<name>F4KMW4_PORAD</name>
<evidence type="ECO:0000256" key="6">
    <source>
        <dbReference type="ARBA" id="ARBA00018569"/>
    </source>
</evidence>
<dbReference type="AlphaFoldDB" id="F4KMW4"/>
<dbReference type="NCBIfam" id="TIGR01179">
    <property type="entry name" value="galE"/>
    <property type="match status" value="1"/>
</dbReference>
<dbReference type="PANTHER" id="PTHR43725:SF47">
    <property type="entry name" value="UDP-GLUCOSE 4-EPIMERASE"/>
    <property type="match status" value="1"/>
</dbReference>
<dbReference type="GO" id="GO:0003978">
    <property type="term" value="F:UDP-glucose 4-epimerase activity"/>
    <property type="evidence" value="ECO:0007669"/>
    <property type="project" value="UniProtKB-UniRule"/>
</dbReference>
<dbReference type="UniPathway" id="UPA00214"/>
<evidence type="ECO:0000256" key="2">
    <source>
        <dbReference type="ARBA" id="ARBA00001911"/>
    </source>
</evidence>
<dbReference type="CDD" id="cd05247">
    <property type="entry name" value="UDP_G4E_1_SDR_e"/>
    <property type="match status" value="1"/>
</dbReference>
<dbReference type="Proteomes" id="UP000006545">
    <property type="component" value="Chromosome"/>
</dbReference>
<evidence type="ECO:0000256" key="7">
    <source>
        <dbReference type="ARBA" id="ARBA00023027"/>
    </source>
</evidence>
<evidence type="ECO:0000256" key="10">
    <source>
        <dbReference type="RuleBase" id="RU366046"/>
    </source>
</evidence>
<comment type="cofactor">
    <cofactor evidence="2 10">
        <name>NAD(+)</name>
        <dbReference type="ChEBI" id="CHEBI:57540"/>
    </cofactor>
</comment>
<evidence type="ECO:0000259" key="11">
    <source>
        <dbReference type="Pfam" id="PF01370"/>
    </source>
</evidence>
<comment type="subunit">
    <text evidence="10">Homodimer.</text>
</comment>
<dbReference type="EC" id="5.1.3.2" evidence="5 10"/>
<dbReference type="PANTHER" id="PTHR43725">
    <property type="entry name" value="UDP-GLUCOSE 4-EPIMERASE"/>
    <property type="match status" value="1"/>
</dbReference>
<dbReference type="KEGG" id="pah:Poras_1409"/>
<dbReference type="EMBL" id="CP002689">
    <property type="protein sequence ID" value="AEE13342.1"/>
    <property type="molecule type" value="Genomic_DNA"/>
</dbReference>
<dbReference type="HOGENOM" id="CLU_007383_1_10_10"/>
<sequence>MQEHAKKSILLTGGCGYIASHTAVVLQEAGYDVILVDNLSNSRREVVDAIAQITSIRPLFYEVDCTDAAAMGEIFEHHKDEIEGVIHFAAHKAVGESVEQPLRYYDNNINSLITLLRCMERYGVQHLVFSSSCTVYGQPTAEHLPITESAPRQDATSPYGNTKRINEDIIIDSVRSGMPLQAVILRYFNPIGAHPSALIGEEPVGTPQNLIPFLTQTVAGLRKELVVFGNDYNTPDGTCIRDYIDVMDLAQAHLAALRRLHRSDVQTAPAHYIYNVGMGRGLSVLELIQAFERATGRKVPYRMGDRRAGDIEQIWADTSYGEQELQWHAEIPIEESLRRAWHWQEALDKRDKDNTTKENTILTI</sequence>
<gene>
    <name evidence="12" type="ordered locus">Poras_1409</name>
</gene>
<dbReference type="InterPro" id="IPR036291">
    <property type="entry name" value="NAD(P)-bd_dom_sf"/>
</dbReference>
<evidence type="ECO:0000256" key="8">
    <source>
        <dbReference type="ARBA" id="ARBA00023144"/>
    </source>
</evidence>
<keyword evidence="8" id="KW-0299">Galactose metabolism</keyword>
<organism evidence="12 13">
    <name type="scientific">Porphyromonas asaccharolytica (strain ATCC 25260 / DSM 20707 / BCRC 10618 / CCUG 7834 / JCM 6326 / LMG 13178 / VPI 4198 / B440)</name>
    <name type="common">Bacteroides asaccharolyticus</name>
    <dbReference type="NCBI Taxonomy" id="879243"/>
    <lineage>
        <taxon>Bacteria</taxon>
        <taxon>Pseudomonadati</taxon>
        <taxon>Bacteroidota</taxon>
        <taxon>Bacteroidia</taxon>
        <taxon>Bacteroidales</taxon>
        <taxon>Porphyromonadaceae</taxon>
        <taxon>Porphyromonas</taxon>
    </lineage>
</organism>
<dbReference type="InterPro" id="IPR005886">
    <property type="entry name" value="UDP_G4E"/>
</dbReference>